<dbReference type="Proteomes" id="UP000291591">
    <property type="component" value="Unassembled WGS sequence"/>
</dbReference>
<evidence type="ECO:0000313" key="3">
    <source>
        <dbReference type="Proteomes" id="UP000291591"/>
    </source>
</evidence>
<keyword evidence="2" id="KW-0489">Methyltransferase</keyword>
<dbReference type="SUPFAM" id="SSF53335">
    <property type="entry name" value="S-adenosyl-L-methionine-dependent methyltransferases"/>
    <property type="match status" value="1"/>
</dbReference>
<feature type="domain" description="Methyltransferase type 11" evidence="1">
    <location>
        <begin position="46"/>
        <end position="139"/>
    </location>
</feature>
<dbReference type="GO" id="GO:0008757">
    <property type="term" value="F:S-adenosylmethionine-dependent methyltransferase activity"/>
    <property type="evidence" value="ECO:0007669"/>
    <property type="project" value="InterPro"/>
</dbReference>
<dbReference type="PANTHER" id="PTHR45036:SF1">
    <property type="entry name" value="METHYLTRANSFERASE LIKE 7A"/>
    <property type="match status" value="1"/>
</dbReference>
<dbReference type="PANTHER" id="PTHR45036">
    <property type="entry name" value="METHYLTRANSFERASE LIKE 7B"/>
    <property type="match status" value="1"/>
</dbReference>
<dbReference type="Pfam" id="PF08241">
    <property type="entry name" value="Methyltransf_11"/>
    <property type="match status" value="1"/>
</dbReference>
<dbReference type="RefSeq" id="WP_242623547.1">
    <property type="nucleotide sequence ID" value="NZ_SHKL01000002.1"/>
</dbReference>
<dbReference type="InterPro" id="IPR013216">
    <property type="entry name" value="Methyltransf_11"/>
</dbReference>
<dbReference type="EMBL" id="SHKL01000002">
    <property type="protein sequence ID" value="RZT75537.1"/>
    <property type="molecule type" value="Genomic_DNA"/>
</dbReference>
<reference evidence="2 3" key="1">
    <citation type="submission" date="2019-02" db="EMBL/GenBank/DDBJ databases">
        <title>Sequencing the genomes of 1000 actinobacteria strains.</title>
        <authorList>
            <person name="Klenk H.-P."/>
        </authorList>
    </citation>
    <scope>NUCLEOTIDE SEQUENCE [LARGE SCALE GENOMIC DNA]</scope>
    <source>
        <strain evidence="2 3">DSM 45779</strain>
    </source>
</reference>
<accession>A0A4Q7U7R7</accession>
<dbReference type="CDD" id="cd02440">
    <property type="entry name" value="AdoMet_MTases"/>
    <property type="match status" value="1"/>
</dbReference>
<organism evidence="2 3">
    <name type="scientific">Pseudonocardia sediminis</name>
    <dbReference type="NCBI Taxonomy" id="1397368"/>
    <lineage>
        <taxon>Bacteria</taxon>
        <taxon>Bacillati</taxon>
        <taxon>Actinomycetota</taxon>
        <taxon>Actinomycetes</taxon>
        <taxon>Pseudonocardiales</taxon>
        <taxon>Pseudonocardiaceae</taxon>
        <taxon>Pseudonocardia</taxon>
    </lineage>
</organism>
<gene>
    <name evidence="2" type="ORF">EV383_6279</name>
</gene>
<dbReference type="InterPro" id="IPR052356">
    <property type="entry name" value="Thiol_S-MT"/>
</dbReference>
<dbReference type="InterPro" id="IPR029063">
    <property type="entry name" value="SAM-dependent_MTases_sf"/>
</dbReference>
<proteinExistence type="predicted"/>
<comment type="caution">
    <text evidence="2">The sequence shown here is derived from an EMBL/GenBank/DDBJ whole genome shotgun (WGS) entry which is preliminary data.</text>
</comment>
<sequence length="210" mass="22443">MADPNSRANGHRIFAAFYDQMLAPVERSLLGPRRAALLGNLSGRVIDVGAGTGANLPFFRSADEVLAVEPDPAMRRRLAGHSSRCPAPMTLCAAGADDLPVEDGAVDAVVFALVLCTVPEPVRALAEARRVLRRGGTLVALEHVVGHGRPAAWRRRLDPLWTRMAAGCHLDRDTESTIRAAGFELAAVEHFGPTPSWGPIGSMVQLTALR</sequence>
<keyword evidence="2" id="KW-0808">Transferase</keyword>
<name>A0A4Q7U7R7_PSEST</name>
<protein>
    <submittedName>
        <fullName evidence="2">Methyltransferase family protein</fullName>
    </submittedName>
</protein>
<dbReference type="Gene3D" id="3.40.50.150">
    <property type="entry name" value="Vaccinia Virus protein VP39"/>
    <property type="match status" value="1"/>
</dbReference>
<dbReference type="AlphaFoldDB" id="A0A4Q7U7R7"/>
<dbReference type="GO" id="GO:0032259">
    <property type="term" value="P:methylation"/>
    <property type="evidence" value="ECO:0007669"/>
    <property type="project" value="UniProtKB-KW"/>
</dbReference>
<evidence type="ECO:0000259" key="1">
    <source>
        <dbReference type="Pfam" id="PF08241"/>
    </source>
</evidence>
<evidence type="ECO:0000313" key="2">
    <source>
        <dbReference type="EMBL" id="RZT75537.1"/>
    </source>
</evidence>
<keyword evidence="3" id="KW-1185">Reference proteome</keyword>